<comment type="caution">
    <text evidence="1">The sequence shown here is derived from an EMBL/GenBank/DDBJ whole genome shotgun (WGS) entry which is preliminary data.</text>
</comment>
<dbReference type="RefSeq" id="WP_169516313.1">
    <property type="nucleotide sequence ID" value="NZ_JBIAZU010000010.1"/>
</dbReference>
<dbReference type="Proteomes" id="UP001602245">
    <property type="component" value="Unassembled WGS sequence"/>
</dbReference>
<protein>
    <recommendedName>
        <fullName evidence="3">Antitoxin</fullName>
    </recommendedName>
</protein>
<sequence length="71" mass="8318">MMRLFRDETRTHRAALIAARRRLREVSDRDGHVSDDFCDANAAVIEAEKPLRWWQRLDIDIDLYTATSGED</sequence>
<evidence type="ECO:0000313" key="2">
    <source>
        <dbReference type="Proteomes" id="UP001602245"/>
    </source>
</evidence>
<dbReference type="EMBL" id="JBIAZU010000010">
    <property type="protein sequence ID" value="MFF5297247.1"/>
    <property type="molecule type" value="Genomic_DNA"/>
</dbReference>
<proteinExistence type="predicted"/>
<evidence type="ECO:0000313" key="1">
    <source>
        <dbReference type="EMBL" id="MFF5297247.1"/>
    </source>
</evidence>
<name>A0ABW6WVF4_9ACTN</name>
<gene>
    <name evidence="1" type="ORF">ACFY35_48125</name>
</gene>
<reference evidence="1 2" key="1">
    <citation type="submission" date="2024-10" db="EMBL/GenBank/DDBJ databases">
        <title>The Natural Products Discovery Center: Release of the First 8490 Sequenced Strains for Exploring Actinobacteria Biosynthetic Diversity.</title>
        <authorList>
            <person name="Kalkreuter E."/>
            <person name="Kautsar S.A."/>
            <person name="Yang D."/>
            <person name="Bader C.D."/>
            <person name="Teijaro C.N."/>
            <person name="Fluegel L."/>
            <person name="Davis C.M."/>
            <person name="Simpson J.R."/>
            <person name="Lauterbach L."/>
            <person name="Steele A.D."/>
            <person name="Gui C."/>
            <person name="Meng S."/>
            <person name="Li G."/>
            <person name="Viehrig K."/>
            <person name="Ye F."/>
            <person name="Su P."/>
            <person name="Kiefer A.F."/>
            <person name="Nichols A."/>
            <person name="Cepeda A.J."/>
            <person name="Yan W."/>
            <person name="Fan B."/>
            <person name="Jiang Y."/>
            <person name="Adhikari A."/>
            <person name="Zheng C.-J."/>
            <person name="Schuster L."/>
            <person name="Cowan T.M."/>
            <person name="Smanski M.J."/>
            <person name="Chevrette M.G."/>
            <person name="De Carvalho L.P.S."/>
            <person name="Shen B."/>
        </authorList>
    </citation>
    <scope>NUCLEOTIDE SEQUENCE [LARGE SCALE GENOMIC DNA]</scope>
    <source>
        <strain evidence="1 2">NPDC000087</strain>
    </source>
</reference>
<evidence type="ECO:0008006" key="3">
    <source>
        <dbReference type="Google" id="ProtNLM"/>
    </source>
</evidence>
<keyword evidence="2" id="KW-1185">Reference proteome</keyword>
<accession>A0ABW6WVF4</accession>
<organism evidence="1 2">
    <name type="scientific">Paractinoplanes globisporus</name>
    <dbReference type="NCBI Taxonomy" id="113565"/>
    <lineage>
        <taxon>Bacteria</taxon>
        <taxon>Bacillati</taxon>
        <taxon>Actinomycetota</taxon>
        <taxon>Actinomycetes</taxon>
        <taxon>Micromonosporales</taxon>
        <taxon>Micromonosporaceae</taxon>
        <taxon>Paractinoplanes</taxon>
    </lineage>
</organism>